<dbReference type="RefSeq" id="WP_031390383.1">
    <property type="nucleotide sequence ID" value="NZ_JPNB01000001.1"/>
</dbReference>
<dbReference type="EMBL" id="SLUO01000027">
    <property type="protein sequence ID" value="TCL53728.1"/>
    <property type="molecule type" value="Genomic_DNA"/>
</dbReference>
<dbReference type="Proteomes" id="UP000295718">
    <property type="component" value="Unassembled WGS sequence"/>
</dbReference>
<evidence type="ECO:0008006" key="4">
    <source>
        <dbReference type="Google" id="ProtNLM"/>
    </source>
</evidence>
<dbReference type="AlphaFoldDB" id="A0A4R1QJB9"/>
<name>A0A4R1QJB9_9FIRM</name>
<gene>
    <name evidence="2" type="ORF">EDD76_1271</name>
</gene>
<dbReference type="STRING" id="1469948.GCA_000732725_01671"/>
<feature type="transmembrane region" description="Helical" evidence="1">
    <location>
        <begin position="150"/>
        <end position="168"/>
    </location>
</feature>
<reference evidence="2 3" key="1">
    <citation type="submission" date="2019-03" db="EMBL/GenBank/DDBJ databases">
        <title>Genomic Encyclopedia of Type Strains, Phase IV (KMG-IV): sequencing the most valuable type-strain genomes for metagenomic binning, comparative biology and taxonomic classification.</title>
        <authorList>
            <person name="Goeker M."/>
        </authorList>
    </citation>
    <scope>NUCLEOTIDE SEQUENCE [LARGE SCALE GENOMIC DNA]</scope>
    <source>
        <strain evidence="2 3">DSM 100556</strain>
    </source>
</reference>
<proteinExistence type="predicted"/>
<comment type="caution">
    <text evidence="2">The sequence shown here is derived from an EMBL/GenBank/DDBJ whole genome shotgun (WGS) entry which is preliminary data.</text>
</comment>
<keyword evidence="1" id="KW-0472">Membrane</keyword>
<protein>
    <recommendedName>
        <fullName evidence="4">DUF2975 family protein</fullName>
    </recommendedName>
</protein>
<evidence type="ECO:0000313" key="3">
    <source>
        <dbReference type="Proteomes" id="UP000295718"/>
    </source>
</evidence>
<keyword evidence="3" id="KW-1185">Reference proteome</keyword>
<feature type="transmembrane region" description="Helical" evidence="1">
    <location>
        <begin position="21"/>
        <end position="42"/>
    </location>
</feature>
<keyword evidence="1" id="KW-0812">Transmembrane</keyword>
<feature type="transmembrane region" description="Helical" evidence="1">
    <location>
        <begin position="72"/>
        <end position="93"/>
    </location>
</feature>
<accession>A0A4R1QJB9</accession>
<evidence type="ECO:0000313" key="2">
    <source>
        <dbReference type="EMBL" id="TCL53728.1"/>
    </source>
</evidence>
<sequence>MDAIQKKIIVTSKVVAVLTKILYITMIITVCFEAAGIIWLIISPEVNSITLGGIRIIWPFSLANDVGIGTDLLPGVASQCFFIAILISANRIFRNVSCEYSPFTPKIAKGMKRIALLLLIDSGVAPRVDFEIKKAISLTTDNLYDFSSELMILAIVIYCFSLIFQYGMELQQQSDETL</sequence>
<keyword evidence="1" id="KW-1133">Transmembrane helix</keyword>
<dbReference type="OrthoDB" id="1857583at2"/>
<evidence type="ECO:0000256" key="1">
    <source>
        <dbReference type="SAM" id="Phobius"/>
    </source>
</evidence>
<organism evidence="2 3">
    <name type="scientific">Kineothrix alysoides</name>
    <dbReference type="NCBI Taxonomy" id="1469948"/>
    <lineage>
        <taxon>Bacteria</taxon>
        <taxon>Bacillati</taxon>
        <taxon>Bacillota</taxon>
        <taxon>Clostridia</taxon>
        <taxon>Lachnospirales</taxon>
        <taxon>Lachnospiraceae</taxon>
        <taxon>Kineothrix</taxon>
    </lineage>
</organism>